<organism evidence="2 3">
    <name type="scientific">Streptomyces tamarix</name>
    <dbReference type="NCBI Taxonomy" id="3078565"/>
    <lineage>
        <taxon>Bacteria</taxon>
        <taxon>Bacillati</taxon>
        <taxon>Actinomycetota</taxon>
        <taxon>Actinomycetes</taxon>
        <taxon>Kitasatosporales</taxon>
        <taxon>Streptomycetaceae</taxon>
        <taxon>Streptomyces</taxon>
    </lineage>
</organism>
<sequence>MREREGVPDVREGVPDVAVLVGLQASGKSTFYRQCLADRYVLVGKDLFPRGARNKQRRQMALVEEALAAGRPVAVDNTNPSSEEWGPLLAAARAHGATATAYWFPPDVAGSLRRNAARRGRERVPEVGLYATLGRLRAPSRSDGFDAVLEVRFDGRGGFAVRPVPGGEAPPGRRHPAGPPGYPPGDVQDPTHGGGIEVTVPEENRPKTTTTDDVIESTDTDDQRERQPGGTGRSLREAMEEAGVKREDYEE</sequence>
<evidence type="ECO:0000313" key="2">
    <source>
        <dbReference type="EMBL" id="MDT9685113.1"/>
    </source>
</evidence>
<dbReference type="Proteomes" id="UP001250181">
    <property type="component" value="Unassembled WGS sequence"/>
</dbReference>
<keyword evidence="3" id="KW-1185">Reference proteome</keyword>
<feature type="compositionally biased region" description="Basic and acidic residues" evidence="1">
    <location>
        <begin position="234"/>
        <end position="251"/>
    </location>
</feature>
<gene>
    <name evidence="2" type="ORF">RND61_24075</name>
</gene>
<dbReference type="EMBL" id="JAWCTQ010000036">
    <property type="protein sequence ID" value="MDT9685113.1"/>
    <property type="molecule type" value="Genomic_DNA"/>
</dbReference>
<dbReference type="SUPFAM" id="SSF52540">
    <property type="entry name" value="P-loop containing nucleoside triphosphate hydrolases"/>
    <property type="match status" value="1"/>
</dbReference>
<accession>A0ABU3QQS4</accession>
<evidence type="ECO:0000256" key="1">
    <source>
        <dbReference type="SAM" id="MobiDB-lite"/>
    </source>
</evidence>
<dbReference type="PANTHER" id="PTHR12083">
    <property type="entry name" value="BIFUNCTIONAL POLYNUCLEOTIDE PHOSPHATASE/KINASE"/>
    <property type="match status" value="1"/>
</dbReference>
<dbReference type="Pfam" id="PF13671">
    <property type="entry name" value="AAA_33"/>
    <property type="match status" value="1"/>
</dbReference>
<feature type="region of interest" description="Disordered" evidence="1">
    <location>
        <begin position="157"/>
        <end position="251"/>
    </location>
</feature>
<name>A0ABU3QQS4_9ACTN</name>
<dbReference type="Gene3D" id="3.40.50.300">
    <property type="entry name" value="P-loop containing nucleotide triphosphate hydrolases"/>
    <property type="match status" value="1"/>
</dbReference>
<comment type="caution">
    <text evidence="2">The sequence shown here is derived from an EMBL/GenBank/DDBJ whole genome shotgun (WGS) entry which is preliminary data.</text>
</comment>
<evidence type="ECO:0000313" key="3">
    <source>
        <dbReference type="Proteomes" id="UP001250181"/>
    </source>
</evidence>
<reference evidence="2 3" key="1">
    <citation type="submission" date="2023-09" db="EMBL/GenBank/DDBJ databases">
        <title>Streptomyces sp. nov.: A antagonism against Alternaria gaisen Producing Streptochlin, Isolated from Tamarix root soil.</title>
        <authorList>
            <person name="Chen Y."/>
        </authorList>
    </citation>
    <scope>NUCLEOTIDE SEQUENCE [LARGE SCALE GENOMIC DNA]</scope>
    <source>
        <strain evidence="2 3">TRM76323</strain>
    </source>
</reference>
<dbReference type="InterPro" id="IPR027417">
    <property type="entry name" value="P-loop_NTPase"/>
</dbReference>
<dbReference type="RefSeq" id="WP_315880160.1">
    <property type="nucleotide sequence ID" value="NZ_JAWCTQ010000036.1"/>
</dbReference>
<protein>
    <submittedName>
        <fullName evidence="2">AAA family ATPase</fullName>
    </submittedName>
</protein>
<dbReference type="PANTHER" id="PTHR12083:SF9">
    <property type="entry name" value="BIFUNCTIONAL POLYNUCLEOTIDE PHOSPHATASE_KINASE"/>
    <property type="match status" value="1"/>
</dbReference>
<proteinExistence type="predicted"/>